<feature type="transmembrane region" description="Helical" evidence="1">
    <location>
        <begin position="31"/>
        <end position="53"/>
    </location>
</feature>
<keyword evidence="1" id="KW-0472">Membrane</keyword>
<evidence type="ECO:0008006" key="4">
    <source>
        <dbReference type="Google" id="ProtNLM"/>
    </source>
</evidence>
<keyword evidence="1" id="KW-0812">Transmembrane</keyword>
<protein>
    <recommendedName>
        <fullName evidence="4">Late embryogenesis abundant protein LEA-2 subgroup domain-containing protein</fullName>
    </recommendedName>
</protein>
<accession>A0AA87ZVF8</accession>
<name>A0AA87ZVF8_FICCA</name>
<dbReference type="Proteomes" id="UP001187192">
    <property type="component" value="Unassembled WGS sequence"/>
</dbReference>
<gene>
    <name evidence="2" type="ORF">TIFTF001_013694</name>
</gene>
<dbReference type="AlphaFoldDB" id="A0AA87ZVF8"/>
<evidence type="ECO:0000313" key="2">
    <source>
        <dbReference type="EMBL" id="GMN44504.1"/>
    </source>
</evidence>
<organism evidence="2 3">
    <name type="scientific">Ficus carica</name>
    <name type="common">Common fig</name>
    <dbReference type="NCBI Taxonomy" id="3494"/>
    <lineage>
        <taxon>Eukaryota</taxon>
        <taxon>Viridiplantae</taxon>
        <taxon>Streptophyta</taxon>
        <taxon>Embryophyta</taxon>
        <taxon>Tracheophyta</taxon>
        <taxon>Spermatophyta</taxon>
        <taxon>Magnoliopsida</taxon>
        <taxon>eudicotyledons</taxon>
        <taxon>Gunneridae</taxon>
        <taxon>Pentapetalae</taxon>
        <taxon>rosids</taxon>
        <taxon>fabids</taxon>
        <taxon>Rosales</taxon>
        <taxon>Moraceae</taxon>
        <taxon>Ficeae</taxon>
        <taxon>Ficus</taxon>
    </lineage>
</organism>
<keyword evidence="1" id="KW-1133">Transmembrane helix</keyword>
<reference evidence="2" key="1">
    <citation type="submission" date="2023-07" db="EMBL/GenBank/DDBJ databases">
        <title>draft genome sequence of fig (Ficus carica).</title>
        <authorList>
            <person name="Takahashi T."/>
            <person name="Nishimura K."/>
        </authorList>
    </citation>
    <scope>NUCLEOTIDE SEQUENCE</scope>
</reference>
<sequence length="134" mass="15153">MAEKVQIQAKTDVESASNAKELQQKRRMRKLAIVTAFVVFLTVIILVFSQTVMRVKTPKLRIRSIDIEDLTVSRTANSNLENDVRSGFLTLTGQSKLSGKVHLMKVFKKKKTAEMNCTITVNLENKVVQDLKCK</sequence>
<dbReference type="EMBL" id="BTGU01000018">
    <property type="protein sequence ID" value="GMN44504.1"/>
    <property type="molecule type" value="Genomic_DNA"/>
</dbReference>
<evidence type="ECO:0000256" key="1">
    <source>
        <dbReference type="SAM" id="Phobius"/>
    </source>
</evidence>
<proteinExistence type="predicted"/>
<evidence type="ECO:0000313" key="3">
    <source>
        <dbReference type="Proteomes" id="UP001187192"/>
    </source>
</evidence>
<keyword evidence="3" id="KW-1185">Reference proteome</keyword>
<comment type="caution">
    <text evidence="2">The sequence shown here is derived from an EMBL/GenBank/DDBJ whole genome shotgun (WGS) entry which is preliminary data.</text>
</comment>